<accession>A0A5N5SIX6</accession>
<evidence type="ECO:0000313" key="2">
    <source>
        <dbReference type="Proteomes" id="UP000326759"/>
    </source>
</evidence>
<dbReference type="EMBL" id="SEYY01025120">
    <property type="protein sequence ID" value="KAB7493660.1"/>
    <property type="molecule type" value="Genomic_DNA"/>
</dbReference>
<feature type="non-terminal residue" evidence="1">
    <location>
        <position position="155"/>
    </location>
</feature>
<gene>
    <name evidence="1" type="ORF">Anas_04205</name>
</gene>
<dbReference type="AlphaFoldDB" id="A0A5N5SIX6"/>
<reference evidence="1 2" key="1">
    <citation type="journal article" date="2019" name="PLoS Biol.">
        <title>Sex chromosomes control vertical transmission of feminizing Wolbachia symbionts in an isopod.</title>
        <authorList>
            <person name="Becking T."/>
            <person name="Chebbi M.A."/>
            <person name="Giraud I."/>
            <person name="Moumen B."/>
            <person name="Laverre T."/>
            <person name="Caubet Y."/>
            <person name="Peccoud J."/>
            <person name="Gilbert C."/>
            <person name="Cordaux R."/>
        </authorList>
    </citation>
    <scope>NUCLEOTIDE SEQUENCE [LARGE SCALE GENOMIC DNA]</scope>
    <source>
        <strain evidence="1">ANa2</strain>
        <tissue evidence="1">Whole body excluding digestive tract and cuticle</tissue>
    </source>
</reference>
<protein>
    <submittedName>
        <fullName evidence="1">Uncharacterized protein</fullName>
    </submittedName>
</protein>
<proteinExistence type="predicted"/>
<sequence>MHLFAKLERKELLTEHLYKIIETNEQRKAKKLSELMAKLEISEEKDNANTNPEEIPVISHSASLNVATYTACQTLKSSNQNLTSKSCDSQKLSSENAFKLNPIVSRDLNPGKAPNASVVHKSSEALQSINLITAQNLDHRNDNIPCNLDIEEGLD</sequence>
<evidence type="ECO:0000313" key="1">
    <source>
        <dbReference type="EMBL" id="KAB7493660.1"/>
    </source>
</evidence>
<organism evidence="1 2">
    <name type="scientific">Armadillidium nasatum</name>
    <dbReference type="NCBI Taxonomy" id="96803"/>
    <lineage>
        <taxon>Eukaryota</taxon>
        <taxon>Metazoa</taxon>
        <taxon>Ecdysozoa</taxon>
        <taxon>Arthropoda</taxon>
        <taxon>Crustacea</taxon>
        <taxon>Multicrustacea</taxon>
        <taxon>Malacostraca</taxon>
        <taxon>Eumalacostraca</taxon>
        <taxon>Peracarida</taxon>
        <taxon>Isopoda</taxon>
        <taxon>Oniscidea</taxon>
        <taxon>Crinocheta</taxon>
        <taxon>Armadillidiidae</taxon>
        <taxon>Armadillidium</taxon>
    </lineage>
</organism>
<keyword evidence="2" id="KW-1185">Reference proteome</keyword>
<comment type="caution">
    <text evidence="1">The sequence shown here is derived from an EMBL/GenBank/DDBJ whole genome shotgun (WGS) entry which is preliminary data.</text>
</comment>
<dbReference type="OrthoDB" id="9909311at2759"/>
<name>A0A5N5SIX6_9CRUS</name>
<dbReference type="Proteomes" id="UP000326759">
    <property type="component" value="Unassembled WGS sequence"/>
</dbReference>